<evidence type="ECO:0000256" key="7">
    <source>
        <dbReference type="ARBA" id="ARBA00022989"/>
    </source>
</evidence>
<comment type="caution">
    <text evidence="18">The sequence shown here is derived from an EMBL/GenBank/DDBJ whole genome shotgun (WGS) entry which is preliminary data.</text>
</comment>
<evidence type="ECO:0000256" key="14">
    <source>
        <dbReference type="ARBA" id="ARBA00052538"/>
    </source>
</evidence>
<dbReference type="PANTHER" id="PTHR45618">
    <property type="entry name" value="MITOCHONDRIAL DICARBOXYLATE CARRIER-RELATED"/>
    <property type="match status" value="1"/>
</dbReference>
<evidence type="ECO:0000313" key="19">
    <source>
        <dbReference type="Proteomes" id="UP000031036"/>
    </source>
</evidence>
<dbReference type="AlphaFoldDB" id="A0A0B2VLG8"/>
<sequence>MASQKTTVPKAKIPNGVKFLLGGSAGMCATFFVQPLDLVKNRMQLSGVTGKKEYRSSFHALRSIIANEGVLAVYNGLSAGLLRQATYTTTRLGIYTYLFERFSKGDKAPTFALKATLGLTAGAAGSFVGTPAEVALIRMCADGRLPADQQRNYKNVFDALIRIVREEGVTTLWRGCGPTVLRAMVVNAAQLATYSQAKEAILKTNYVKDGVFCHFCASMISGLATTIASMPVDIAKTRIQNMRTIDGKPEYKGAFDVWSKIVRNEGVFALWKGFTPYYFRIGPHTVLTIQNMRTIDGKPEYKGAFDVWSKIVRNEGVFALWKGFTPYYFRIGPHTVLTFIFLEQMNALYFRKVLGIEHGRGAL</sequence>
<dbReference type="SUPFAM" id="SSF103506">
    <property type="entry name" value="Mitochondrial carrier"/>
    <property type="match status" value="2"/>
</dbReference>
<comment type="catalytic activity">
    <reaction evidence="14">
        <text>malonate(in) + 2-oxoglutarate(out) = malonate(out) + 2-oxoglutarate(in)</text>
        <dbReference type="Rhea" id="RHEA:71591"/>
        <dbReference type="ChEBI" id="CHEBI:15792"/>
        <dbReference type="ChEBI" id="CHEBI:16810"/>
    </reaction>
</comment>
<dbReference type="Gene3D" id="1.50.40.10">
    <property type="entry name" value="Mitochondrial carrier domain"/>
    <property type="match status" value="2"/>
</dbReference>
<protein>
    <recommendedName>
        <fullName evidence="11">Mitochondrial 2-oxoglutarate/malate carrier protein</fullName>
    </recommendedName>
</protein>
<evidence type="ECO:0000256" key="10">
    <source>
        <dbReference type="ARBA" id="ARBA00036491"/>
    </source>
</evidence>
<dbReference type="InterPro" id="IPR023395">
    <property type="entry name" value="MCP_dom_sf"/>
</dbReference>
<dbReference type="Pfam" id="PF00153">
    <property type="entry name" value="Mito_carr"/>
    <property type="match status" value="4"/>
</dbReference>
<gene>
    <name evidence="18" type="primary">SLC25A11</name>
    <name evidence="18" type="ORF">Tcan_04405</name>
</gene>
<dbReference type="Proteomes" id="UP000031036">
    <property type="component" value="Unassembled WGS sequence"/>
</dbReference>
<keyword evidence="19" id="KW-1185">Reference proteome</keyword>
<comment type="catalytic activity">
    <reaction evidence="15">
        <text>succinate(in) + 2-oxoglutarate(out) = succinate(out) + 2-oxoglutarate(in)</text>
        <dbReference type="Rhea" id="RHEA:71595"/>
        <dbReference type="ChEBI" id="CHEBI:16810"/>
        <dbReference type="ChEBI" id="CHEBI:30031"/>
    </reaction>
</comment>
<comment type="catalytic activity">
    <reaction evidence="13">
        <text>maleate(in) + 2-oxoglutarate(out) = maleate(out) + 2-oxoglutarate(in)</text>
        <dbReference type="Rhea" id="RHEA:71599"/>
        <dbReference type="ChEBI" id="CHEBI:16810"/>
        <dbReference type="ChEBI" id="CHEBI:30780"/>
    </reaction>
</comment>
<proteinExistence type="inferred from homology"/>
<dbReference type="GO" id="GO:0006869">
    <property type="term" value="P:lipid transport"/>
    <property type="evidence" value="ECO:0007669"/>
    <property type="project" value="UniProtKB-KW"/>
</dbReference>
<keyword evidence="5 16" id="KW-0812">Transmembrane</keyword>
<feature type="repeat" description="Solcar" evidence="16">
    <location>
        <begin position="209"/>
        <end position="298"/>
    </location>
</feature>
<evidence type="ECO:0000256" key="13">
    <source>
        <dbReference type="ARBA" id="ARBA00050291"/>
    </source>
</evidence>
<feature type="repeat" description="Solcar" evidence="16">
    <location>
        <begin position="109"/>
        <end position="200"/>
    </location>
</feature>
<evidence type="ECO:0000256" key="2">
    <source>
        <dbReference type="ARBA" id="ARBA00006375"/>
    </source>
</evidence>
<dbReference type="GO" id="GO:0015297">
    <property type="term" value="F:antiporter activity"/>
    <property type="evidence" value="ECO:0007669"/>
    <property type="project" value="UniProtKB-KW"/>
</dbReference>
<comment type="similarity">
    <text evidence="2 17">Belongs to the mitochondrial carrier (TC 2.A.29) family.</text>
</comment>
<keyword evidence="8" id="KW-0445">Lipid transport</keyword>
<dbReference type="EMBL" id="JPKZ01001392">
    <property type="protein sequence ID" value="KHN82257.1"/>
    <property type="molecule type" value="Genomic_DNA"/>
</dbReference>
<evidence type="ECO:0000256" key="16">
    <source>
        <dbReference type="PROSITE-ProRule" id="PRU00282"/>
    </source>
</evidence>
<dbReference type="InterPro" id="IPR018108">
    <property type="entry name" value="MCP_transmembrane"/>
</dbReference>
<evidence type="ECO:0000256" key="11">
    <source>
        <dbReference type="ARBA" id="ARBA00040264"/>
    </source>
</evidence>
<organism evidence="18 19">
    <name type="scientific">Toxocara canis</name>
    <name type="common">Canine roundworm</name>
    <dbReference type="NCBI Taxonomy" id="6265"/>
    <lineage>
        <taxon>Eukaryota</taxon>
        <taxon>Metazoa</taxon>
        <taxon>Ecdysozoa</taxon>
        <taxon>Nematoda</taxon>
        <taxon>Chromadorea</taxon>
        <taxon>Rhabditida</taxon>
        <taxon>Spirurina</taxon>
        <taxon>Ascaridomorpha</taxon>
        <taxon>Ascaridoidea</taxon>
        <taxon>Toxocaridae</taxon>
        <taxon>Toxocara</taxon>
    </lineage>
</organism>
<dbReference type="PROSITE" id="PS50920">
    <property type="entry name" value="SOLCAR"/>
    <property type="match status" value="4"/>
</dbReference>
<evidence type="ECO:0000256" key="12">
    <source>
        <dbReference type="ARBA" id="ARBA00050120"/>
    </source>
</evidence>
<feature type="repeat" description="Solcar" evidence="16">
    <location>
        <begin position="299"/>
        <end position="348"/>
    </location>
</feature>
<keyword evidence="7" id="KW-1133">Transmembrane helix</keyword>
<dbReference type="FunFam" id="1.50.40.10:FF:000013">
    <property type="entry name" value="Mitochondrial 2-oxoglutarate/malate carrier protein-like protein"/>
    <property type="match status" value="1"/>
</dbReference>
<feature type="repeat" description="Solcar" evidence="16">
    <location>
        <begin position="17"/>
        <end position="101"/>
    </location>
</feature>
<comment type="catalytic activity">
    <reaction evidence="10">
        <text>(S)-malate(in) + 2-oxoglutarate(out) = (S)-malate(out) + 2-oxoglutarate(in)</text>
        <dbReference type="Rhea" id="RHEA:71587"/>
        <dbReference type="ChEBI" id="CHEBI:15589"/>
        <dbReference type="ChEBI" id="CHEBI:16810"/>
    </reaction>
</comment>
<evidence type="ECO:0000256" key="15">
    <source>
        <dbReference type="ARBA" id="ARBA00052710"/>
    </source>
</evidence>
<reference evidence="18 19" key="1">
    <citation type="submission" date="2014-11" db="EMBL/GenBank/DDBJ databases">
        <title>Genetic blueprint of the zoonotic pathogen Toxocara canis.</title>
        <authorList>
            <person name="Zhu X.-Q."/>
            <person name="Korhonen P.K."/>
            <person name="Cai H."/>
            <person name="Young N.D."/>
            <person name="Nejsum P."/>
            <person name="von Samson-Himmelstjerna G."/>
            <person name="Boag P.R."/>
            <person name="Tan P."/>
            <person name="Li Q."/>
            <person name="Min J."/>
            <person name="Yang Y."/>
            <person name="Wang X."/>
            <person name="Fang X."/>
            <person name="Hall R.S."/>
            <person name="Hofmann A."/>
            <person name="Sternberg P.W."/>
            <person name="Jex A.R."/>
            <person name="Gasser R.B."/>
        </authorList>
    </citation>
    <scope>NUCLEOTIDE SEQUENCE [LARGE SCALE GENOMIC DNA]</scope>
    <source>
        <strain evidence="18">PN_DK_2014</strain>
    </source>
</reference>
<evidence type="ECO:0000256" key="6">
    <source>
        <dbReference type="ARBA" id="ARBA00022737"/>
    </source>
</evidence>
<keyword evidence="3 17" id="KW-0813">Transport</keyword>
<evidence type="ECO:0000256" key="9">
    <source>
        <dbReference type="ARBA" id="ARBA00023136"/>
    </source>
</evidence>
<accession>A0A0B2VLG8</accession>
<dbReference type="STRING" id="6265.A0A0B2VLG8"/>
<dbReference type="GO" id="GO:0016020">
    <property type="term" value="C:membrane"/>
    <property type="evidence" value="ECO:0007669"/>
    <property type="project" value="UniProtKB-SubCell"/>
</dbReference>
<keyword evidence="9 16" id="KW-0472">Membrane</keyword>
<evidence type="ECO:0000256" key="8">
    <source>
        <dbReference type="ARBA" id="ARBA00023055"/>
    </source>
</evidence>
<comment type="subcellular location">
    <subcellularLocation>
        <location evidence="1">Membrane</location>
        <topology evidence="1">Multi-pass membrane protein</topology>
    </subcellularLocation>
</comment>
<evidence type="ECO:0000256" key="3">
    <source>
        <dbReference type="ARBA" id="ARBA00022448"/>
    </source>
</evidence>
<evidence type="ECO:0000256" key="4">
    <source>
        <dbReference type="ARBA" id="ARBA00022449"/>
    </source>
</evidence>
<evidence type="ECO:0000256" key="5">
    <source>
        <dbReference type="ARBA" id="ARBA00022692"/>
    </source>
</evidence>
<name>A0A0B2VLG8_TOXCA</name>
<comment type="catalytic activity">
    <reaction evidence="12">
        <text>oxaloacetate(in) + 2-oxoglutarate(out) = oxaloacetate(out) + 2-oxoglutarate(in)</text>
        <dbReference type="Rhea" id="RHEA:71603"/>
        <dbReference type="ChEBI" id="CHEBI:16452"/>
        <dbReference type="ChEBI" id="CHEBI:16810"/>
    </reaction>
</comment>
<evidence type="ECO:0000256" key="1">
    <source>
        <dbReference type="ARBA" id="ARBA00004141"/>
    </source>
</evidence>
<evidence type="ECO:0000313" key="18">
    <source>
        <dbReference type="EMBL" id="KHN82257.1"/>
    </source>
</evidence>
<keyword evidence="4" id="KW-0050">Antiport</keyword>
<keyword evidence="6" id="KW-0677">Repeat</keyword>
<dbReference type="InterPro" id="IPR050391">
    <property type="entry name" value="Mito_Metabolite_Transporter"/>
</dbReference>
<dbReference type="OrthoDB" id="448427at2759"/>
<evidence type="ECO:0000256" key="17">
    <source>
        <dbReference type="RuleBase" id="RU000488"/>
    </source>
</evidence>
<dbReference type="OMA" id="TLWRGAI"/>